<evidence type="ECO:0000313" key="2">
    <source>
        <dbReference type="Proteomes" id="UP000470404"/>
    </source>
</evidence>
<dbReference type="Proteomes" id="UP000470404">
    <property type="component" value="Unassembled WGS sequence"/>
</dbReference>
<keyword evidence="2" id="KW-1185">Reference proteome</keyword>
<sequence>MTTQYDVVQETPTGASYERIAFGRINVRGAEPLGERAYSRYLFLIRLFEERLEKGQLASVVADDAGNPDDPWYLSIFRLSDLPDGDYGWLADRFQLLTFRRSSDDDEGPIIAIDTRNRWFALSPPERMSVGDARAEAEAVVRAVVGQWGQSREFAGLYDLDFVSSGTRVTEWLAAHRVISELTLWIKRTNPGVDLTEHRKLLAAYNADEEERTLRATKRSSLEIDDELIESISPDLANGHVQVRARGETEDGDAEEIDTREMPDEERLTTGRAALATLVVRVLAALISRLDSAP</sequence>
<dbReference type="InterPro" id="IPR031832">
    <property type="entry name" value="DUF4747"/>
</dbReference>
<reference evidence="1 2" key="1">
    <citation type="submission" date="2020-01" db="EMBL/GenBank/DDBJ databases">
        <title>Insect and environment-associated Actinomycetes.</title>
        <authorList>
            <person name="Currrie C."/>
            <person name="Chevrette M."/>
            <person name="Carlson C."/>
            <person name="Stubbendieck R."/>
            <person name="Wendt-Pienkowski E."/>
        </authorList>
    </citation>
    <scope>NUCLEOTIDE SEQUENCE [LARGE SCALE GENOMIC DNA]</scope>
    <source>
        <strain evidence="1 2">SID8386</strain>
    </source>
</reference>
<organism evidence="1 2">
    <name type="scientific">Amycolatopsis rubida</name>
    <dbReference type="NCBI Taxonomy" id="112413"/>
    <lineage>
        <taxon>Bacteria</taxon>
        <taxon>Bacillati</taxon>
        <taxon>Actinomycetota</taxon>
        <taxon>Actinomycetes</taxon>
        <taxon>Pseudonocardiales</taxon>
        <taxon>Pseudonocardiaceae</taxon>
        <taxon>Amycolatopsis</taxon>
    </lineage>
</organism>
<gene>
    <name evidence="1" type="ORF">G3I59_37080</name>
</gene>
<proteinExistence type="predicted"/>
<protein>
    <submittedName>
        <fullName evidence="1">Uncharacterized protein</fullName>
    </submittedName>
</protein>
<evidence type="ECO:0000313" key="1">
    <source>
        <dbReference type="EMBL" id="NEC61063.1"/>
    </source>
</evidence>
<comment type="caution">
    <text evidence="1">The sequence shown here is derived from an EMBL/GenBank/DDBJ whole genome shotgun (WGS) entry which is preliminary data.</text>
</comment>
<dbReference type="EMBL" id="JAAGNC010000189">
    <property type="protein sequence ID" value="NEC61063.1"/>
    <property type="molecule type" value="Genomic_DNA"/>
</dbReference>
<accession>A0ABX0C829</accession>
<dbReference type="RefSeq" id="WP_067587703.1">
    <property type="nucleotide sequence ID" value="NZ_JAAGNC010000189.1"/>
</dbReference>
<name>A0ABX0C829_9PSEU</name>
<dbReference type="Pfam" id="PF15931">
    <property type="entry name" value="DUF4747"/>
    <property type="match status" value="1"/>
</dbReference>